<evidence type="ECO:0000256" key="6">
    <source>
        <dbReference type="ARBA" id="ARBA00022989"/>
    </source>
</evidence>
<dbReference type="OrthoDB" id="2854767at2"/>
<evidence type="ECO:0000256" key="3">
    <source>
        <dbReference type="ARBA" id="ARBA00022670"/>
    </source>
</evidence>
<keyword evidence="3" id="KW-0645">Protease</keyword>
<keyword evidence="1" id="KW-1003">Cell membrane</keyword>
<dbReference type="STRING" id="1123349.SAMN02744037_01994"/>
<evidence type="ECO:0000313" key="9">
    <source>
        <dbReference type="EMBL" id="SHK26016.1"/>
    </source>
</evidence>
<accession>A0A1M6R0V7</accession>
<evidence type="ECO:0000256" key="2">
    <source>
        <dbReference type="ARBA" id="ARBA00022654"/>
    </source>
</evidence>
<keyword evidence="7 8" id="KW-0472">Membrane</keyword>
<keyword evidence="2" id="KW-0673">Quorum sensing</keyword>
<dbReference type="EMBL" id="FRAE01000051">
    <property type="protein sequence ID" value="SHK26016.1"/>
    <property type="molecule type" value="Genomic_DNA"/>
</dbReference>
<keyword evidence="5" id="KW-0378">Hydrolase</keyword>
<dbReference type="InterPro" id="IPR006741">
    <property type="entry name" value="AgrB"/>
</dbReference>
<evidence type="ECO:0000256" key="5">
    <source>
        <dbReference type="ARBA" id="ARBA00022801"/>
    </source>
</evidence>
<name>A0A1M6R0V7_9FIRM</name>
<dbReference type="GO" id="GO:0009372">
    <property type="term" value="P:quorum sensing"/>
    <property type="evidence" value="ECO:0007669"/>
    <property type="project" value="UniProtKB-KW"/>
</dbReference>
<proteinExistence type="predicted"/>
<keyword evidence="6 8" id="KW-1133">Transmembrane helix</keyword>
<dbReference type="GO" id="GO:0016020">
    <property type="term" value="C:membrane"/>
    <property type="evidence" value="ECO:0007669"/>
    <property type="project" value="InterPro"/>
</dbReference>
<sequence>MYLIEKISRYIGSNISSILNLDNDKKEVIVYGAFIFIQTIWSIFLIILFGLIFNVLLESIIISFSAAFLRKYSGGAHATSPNRCAFIGVIIFNGFAVIISKITINPIFALIYGILSFLFTYYIIYKYAPVDTPSKPIKKEETKKRLKKKSIVILHILVLASMILAVLYLNLEDKKILNNIICICIGITWQSVTLTNLGHILTSKLDLTLSKLHIK</sequence>
<dbReference type="GO" id="GO:0008233">
    <property type="term" value="F:peptidase activity"/>
    <property type="evidence" value="ECO:0007669"/>
    <property type="project" value="UniProtKB-KW"/>
</dbReference>
<dbReference type="SMART" id="SM00793">
    <property type="entry name" value="AgrB"/>
    <property type="match status" value="1"/>
</dbReference>
<keyword evidence="10" id="KW-1185">Reference proteome</keyword>
<evidence type="ECO:0000256" key="1">
    <source>
        <dbReference type="ARBA" id="ARBA00022475"/>
    </source>
</evidence>
<feature type="transmembrane region" description="Helical" evidence="8">
    <location>
        <begin position="84"/>
        <end position="104"/>
    </location>
</feature>
<dbReference type="GO" id="GO:0006508">
    <property type="term" value="P:proteolysis"/>
    <property type="evidence" value="ECO:0007669"/>
    <property type="project" value="UniProtKB-KW"/>
</dbReference>
<evidence type="ECO:0000256" key="7">
    <source>
        <dbReference type="ARBA" id="ARBA00023136"/>
    </source>
</evidence>
<keyword evidence="4 8" id="KW-0812">Transmembrane</keyword>
<reference evidence="10" key="1">
    <citation type="submission" date="2016-11" db="EMBL/GenBank/DDBJ databases">
        <authorList>
            <person name="Varghese N."/>
            <person name="Submissions S."/>
        </authorList>
    </citation>
    <scope>NUCLEOTIDE SEQUENCE [LARGE SCALE GENOMIC DNA]</scope>
    <source>
        <strain evidence="10">DSM 15518</strain>
    </source>
</reference>
<dbReference type="AlphaFoldDB" id="A0A1M6R0V7"/>
<dbReference type="Pfam" id="PF04647">
    <property type="entry name" value="AgrB"/>
    <property type="match status" value="1"/>
</dbReference>
<dbReference type="Proteomes" id="UP000242497">
    <property type="component" value="Unassembled WGS sequence"/>
</dbReference>
<feature type="transmembrane region" description="Helical" evidence="8">
    <location>
        <begin position="176"/>
        <end position="197"/>
    </location>
</feature>
<feature type="transmembrane region" description="Helical" evidence="8">
    <location>
        <begin position="151"/>
        <end position="170"/>
    </location>
</feature>
<evidence type="ECO:0000313" key="10">
    <source>
        <dbReference type="Proteomes" id="UP000242497"/>
    </source>
</evidence>
<evidence type="ECO:0000256" key="4">
    <source>
        <dbReference type="ARBA" id="ARBA00022692"/>
    </source>
</evidence>
<gene>
    <name evidence="9" type="ORF">SAMN02744037_01994</name>
</gene>
<evidence type="ECO:0000256" key="8">
    <source>
        <dbReference type="SAM" id="Phobius"/>
    </source>
</evidence>
<protein>
    <submittedName>
        <fullName evidence="9">Accessory gene regulator B</fullName>
    </submittedName>
</protein>
<feature type="transmembrane region" description="Helical" evidence="8">
    <location>
        <begin position="110"/>
        <end position="130"/>
    </location>
</feature>
<organism evidence="9 10">
    <name type="scientific">Tepidibacter formicigenes DSM 15518</name>
    <dbReference type="NCBI Taxonomy" id="1123349"/>
    <lineage>
        <taxon>Bacteria</taxon>
        <taxon>Bacillati</taxon>
        <taxon>Bacillota</taxon>
        <taxon>Clostridia</taxon>
        <taxon>Peptostreptococcales</taxon>
        <taxon>Peptostreptococcaceae</taxon>
        <taxon>Tepidibacter</taxon>
    </lineage>
</organism>
<dbReference type="RefSeq" id="WP_072889560.1">
    <property type="nucleotide sequence ID" value="NZ_FRAE01000051.1"/>
</dbReference>